<comment type="caution">
    <text evidence="2">The sequence shown here is derived from an EMBL/GenBank/DDBJ whole genome shotgun (WGS) entry which is preliminary data.</text>
</comment>
<reference evidence="2" key="1">
    <citation type="journal article" date="2022" name="Plant J.">
        <title>Strategies of tolerance reflected in two North American maple genomes.</title>
        <authorList>
            <person name="McEvoy S.L."/>
            <person name="Sezen U.U."/>
            <person name="Trouern-Trend A."/>
            <person name="McMahon S.M."/>
            <person name="Schaberg P.G."/>
            <person name="Yang J."/>
            <person name="Wegrzyn J.L."/>
            <person name="Swenson N.G."/>
        </authorList>
    </citation>
    <scope>NUCLEOTIDE SEQUENCE</scope>
    <source>
        <strain evidence="2">NS2018</strain>
    </source>
</reference>
<dbReference type="Gene3D" id="3.30.420.10">
    <property type="entry name" value="Ribonuclease H-like superfamily/Ribonuclease H"/>
    <property type="match status" value="1"/>
</dbReference>
<dbReference type="GO" id="GO:0004523">
    <property type="term" value="F:RNA-DNA hybrid ribonuclease activity"/>
    <property type="evidence" value="ECO:0007669"/>
    <property type="project" value="InterPro"/>
</dbReference>
<dbReference type="PROSITE" id="PS50879">
    <property type="entry name" value="RNASE_H_1"/>
    <property type="match status" value="1"/>
</dbReference>
<dbReference type="InterPro" id="IPR053151">
    <property type="entry name" value="RNase_H-like"/>
</dbReference>
<evidence type="ECO:0000313" key="2">
    <source>
        <dbReference type="EMBL" id="KAK0601291.1"/>
    </source>
</evidence>
<dbReference type="AlphaFoldDB" id="A0AA39SMN6"/>
<proteinExistence type="predicted"/>
<organism evidence="2 3">
    <name type="scientific">Acer saccharum</name>
    <name type="common">Sugar maple</name>
    <dbReference type="NCBI Taxonomy" id="4024"/>
    <lineage>
        <taxon>Eukaryota</taxon>
        <taxon>Viridiplantae</taxon>
        <taxon>Streptophyta</taxon>
        <taxon>Embryophyta</taxon>
        <taxon>Tracheophyta</taxon>
        <taxon>Spermatophyta</taxon>
        <taxon>Magnoliopsida</taxon>
        <taxon>eudicotyledons</taxon>
        <taxon>Gunneridae</taxon>
        <taxon>Pentapetalae</taxon>
        <taxon>rosids</taxon>
        <taxon>malvids</taxon>
        <taxon>Sapindales</taxon>
        <taxon>Sapindaceae</taxon>
        <taxon>Hippocastanoideae</taxon>
        <taxon>Acereae</taxon>
        <taxon>Acer</taxon>
    </lineage>
</organism>
<dbReference type="InterPro" id="IPR002156">
    <property type="entry name" value="RNaseH_domain"/>
</dbReference>
<dbReference type="CDD" id="cd06222">
    <property type="entry name" value="RNase_H_like"/>
    <property type="match status" value="1"/>
</dbReference>
<feature type="domain" description="RNase H type-1" evidence="1">
    <location>
        <begin position="50"/>
        <end position="132"/>
    </location>
</feature>
<gene>
    <name evidence="2" type="ORF">LWI29_022842</name>
</gene>
<dbReference type="InterPro" id="IPR036397">
    <property type="entry name" value="RNaseH_sf"/>
</dbReference>
<reference evidence="2" key="2">
    <citation type="submission" date="2023-06" db="EMBL/GenBank/DDBJ databases">
        <authorList>
            <person name="Swenson N.G."/>
            <person name="Wegrzyn J.L."/>
            <person name="Mcevoy S.L."/>
        </authorList>
    </citation>
    <scope>NUCLEOTIDE SEQUENCE</scope>
    <source>
        <strain evidence="2">NS2018</strain>
        <tissue evidence="2">Leaf</tissue>
    </source>
</reference>
<name>A0AA39SMN6_ACESA</name>
<dbReference type="GO" id="GO:0003676">
    <property type="term" value="F:nucleic acid binding"/>
    <property type="evidence" value="ECO:0007669"/>
    <property type="project" value="InterPro"/>
</dbReference>
<dbReference type="InterPro" id="IPR012337">
    <property type="entry name" value="RNaseH-like_sf"/>
</dbReference>
<dbReference type="PANTHER" id="PTHR47723">
    <property type="entry name" value="OS05G0353850 PROTEIN"/>
    <property type="match status" value="1"/>
</dbReference>
<evidence type="ECO:0000259" key="1">
    <source>
        <dbReference type="PROSITE" id="PS50879"/>
    </source>
</evidence>
<dbReference type="SUPFAM" id="SSF53098">
    <property type="entry name" value="Ribonuclease H-like"/>
    <property type="match status" value="1"/>
</dbReference>
<dbReference type="EMBL" id="JAUESC010000003">
    <property type="protein sequence ID" value="KAK0601291.1"/>
    <property type="molecule type" value="Genomic_DNA"/>
</dbReference>
<keyword evidence="3" id="KW-1185">Reference proteome</keyword>
<dbReference type="Pfam" id="PF13456">
    <property type="entry name" value="RVT_3"/>
    <property type="match status" value="1"/>
</dbReference>
<dbReference type="Proteomes" id="UP001168877">
    <property type="component" value="Unassembled WGS sequence"/>
</dbReference>
<evidence type="ECO:0000313" key="3">
    <source>
        <dbReference type="Proteomes" id="UP001168877"/>
    </source>
</evidence>
<dbReference type="InterPro" id="IPR044730">
    <property type="entry name" value="RNase_H-like_dom_plant"/>
</dbReference>
<accession>A0AA39SMN6</accession>
<protein>
    <recommendedName>
        <fullName evidence="1">RNase H type-1 domain-containing protein</fullName>
    </recommendedName>
</protein>
<sequence length="132" mass="14014">MVVWRVAWWFKSYGPGSQLPVSVLMMNLKVGCVDNSKVSRKAKCFWCPPSIGVLKFNVDGSSCGNPGSSGIGGILRNSNGDILCLFSSFIGYGSSVEAELQAILKACQLCVSDRCPTDVSIIIESDSAVAVS</sequence>
<dbReference type="PANTHER" id="PTHR47723:SF19">
    <property type="entry name" value="POLYNUCLEOTIDYL TRANSFERASE, RIBONUCLEASE H-LIKE SUPERFAMILY PROTEIN"/>
    <property type="match status" value="1"/>
</dbReference>